<accession>Q391V9</accession>
<dbReference type="Proteomes" id="UP000002705">
    <property type="component" value="Chromosome 2"/>
</dbReference>
<proteinExistence type="predicted"/>
<dbReference type="EMBL" id="CP000152">
    <property type="protein sequence ID" value="ABB12757.1"/>
    <property type="molecule type" value="Genomic_DNA"/>
</dbReference>
<dbReference type="KEGG" id="bur:Bcep18194_B2646"/>
<dbReference type="AlphaFoldDB" id="Q391V9"/>
<protein>
    <submittedName>
        <fullName evidence="1">Uncharacterized protein</fullName>
    </submittedName>
</protein>
<evidence type="ECO:0000313" key="2">
    <source>
        <dbReference type="Proteomes" id="UP000002705"/>
    </source>
</evidence>
<name>Q391V9_BURL3</name>
<sequence length="93" mass="9876">MSSFSCFNYCLANPEDAARETVGSCRHSTQRQTGKARLRRAGGHALALPDDAPRTAVMRMACIAGGHARCAVAGAEAQRGRDGPGRHARVVVR</sequence>
<reference evidence="1" key="1">
    <citation type="submission" date="2005-10" db="EMBL/GenBank/DDBJ databases">
        <title>Complete sequence of chromosome 2 of Burkholderia sp. 383.</title>
        <authorList>
            <consortium name="US DOE Joint Genome Institute"/>
            <person name="Copeland A."/>
            <person name="Lucas S."/>
            <person name="Lapidus A."/>
            <person name="Barry K."/>
            <person name="Detter J.C."/>
            <person name="Glavina T."/>
            <person name="Hammon N."/>
            <person name="Israni S."/>
            <person name="Pitluck S."/>
            <person name="Chain P."/>
            <person name="Malfatti S."/>
            <person name="Shin M."/>
            <person name="Vergez L."/>
            <person name="Schmutz J."/>
            <person name="Larimer F."/>
            <person name="Land M."/>
            <person name="Kyrpides N."/>
            <person name="Lykidis A."/>
            <person name="Richardson P."/>
        </authorList>
    </citation>
    <scope>NUCLEOTIDE SEQUENCE [LARGE SCALE GENOMIC DNA]</scope>
    <source>
        <strain evidence="1">383</strain>
    </source>
</reference>
<gene>
    <name evidence="1" type="ordered locus">Bcep18194_B2646</name>
</gene>
<evidence type="ECO:0000313" key="1">
    <source>
        <dbReference type="EMBL" id="ABB12757.1"/>
    </source>
</evidence>
<organism evidence="1 2">
    <name type="scientific">Burkholderia lata (strain ATCC 17760 / DSM 23089 / LMG 22485 / NCIMB 9086 / R18194 / 383)</name>
    <dbReference type="NCBI Taxonomy" id="482957"/>
    <lineage>
        <taxon>Bacteria</taxon>
        <taxon>Pseudomonadati</taxon>
        <taxon>Pseudomonadota</taxon>
        <taxon>Betaproteobacteria</taxon>
        <taxon>Burkholderiales</taxon>
        <taxon>Burkholderiaceae</taxon>
        <taxon>Burkholderia</taxon>
        <taxon>Burkholderia cepacia complex</taxon>
    </lineage>
</organism>
<dbReference type="HOGENOM" id="CLU_2394125_0_0_4"/>
<keyword evidence="2" id="KW-1185">Reference proteome</keyword>